<feature type="region of interest" description="Disordered" evidence="1">
    <location>
        <begin position="1"/>
        <end position="237"/>
    </location>
</feature>
<feature type="compositionally biased region" description="Gly residues" evidence="1">
    <location>
        <begin position="143"/>
        <end position="153"/>
    </location>
</feature>
<organism evidence="2 3">
    <name type="scientific">Chlamydomonas incerta</name>
    <dbReference type="NCBI Taxonomy" id="51695"/>
    <lineage>
        <taxon>Eukaryota</taxon>
        <taxon>Viridiplantae</taxon>
        <taxon>Chlorophyta</taxon>
        <taxon>core chlorophytes</taxon>
        <taxon>Chlorophyceae</taxon>
        <taxon>CS clade</taxon>
        <taxon>Chlamydomonadales</taxon>
        <taxon>Chlamydomonadaceae</taxon>
        <taxon>Chlamydomonas</taxon>
    </lineage>
</organism>
<feature type="compositionally biased region" description="Low complexity" evidence="1">
    <location>
        <begin position="49"/>
        <end position="83"/>
    </location>
</feature>
<dbReference type="Proteomes" id="UP000650467">
    <property type="component" value="Unassembled WGS sequence"/>
</dbReference>
<feature type="region of interest" description="Disordered" evidence="1">
    <location>
        <begin position="374"/>
        <end position="460"/>
    </location>
</feature>
<gene>
    <name evidence="2" type="ORF">HXX76_006662</name>
</gene>
<feature type="region of interest" description="Disordered" evidence="1">
    <location>
        <begin position="288"/>
        <end position="340"/>
    </location>
</feature>
<comment type="caution">
    <text evidence="2">The sequence shown here is derived from an EMBL/GenBank/DDBJ whole genome shotgun (WGS) entry which is preliminary data.</text>
</comment>
<dbReference type="AlphaFoldDB" id="A0A835TEF6"/>
<feature type="compositionally biased region" description="Gly residues" evidence="1">
    <location>
        <begin position="390"/>
        <end position="408"/>
    </location>
</feature>
<feature type="compositionally biased region" description="Polar residues" evidence="1">
    <location>
        <begin position="1"/>
        <end position="10"/>
    </location>
</feature>
<evidence type="ECO:0000313" key="2">
    <source>
        <dbReference type="EMBL" id="KAG2436355.1"/>
    </source>
</evidence>
<feature type="compositionally biased region" description="Basic and acidic residues" evidence="1">
    <location>
        <begin position="309"/>
        <end position="321"/>
    </location>
</feature>
<dbReference type="EMBL" id="JAEHOC010000013">
    <property type="protein sequence ID" value="KAG2436355.1"/>
    <property type="molecule type" value="Genomic_DNA"/>
</dbReference>
<protein>
    <submittedName>
        <fullName evidence="2">Uncharacterized protein</fullName>
    </submittedName>
</protein>
<feature type="compositionally biased region" description="Low complexity" evidence="1">
    <location>
        <begin position="90"/>
        <end position="101"/>
    </location>
</feature>
<feature type="compositionally biased region" description="Low complexity" evidence="1">
    <location>
        <begin position="109"/>
        <end position="136"/>
    </location>
</feature>
<feature type="region of interest" description="Disordered" evidence="1">
    <location>
        <begin position="729"/>
        <end position="756"/>
    </location>
</feature>
<keyword evidence="3" id="KW-1185">Reference proteome</keyword>
<feature type="compositionally biased region" description="Gly residues" evidence="1">
    <location>
        <begin position="446"/>
        <end position="456"/>
    </location>
</feature>
<name>A0A835TEF6_CHLIN</name>
<sequence>MPVPRSSAQAQEREGADGGGHRTRLGDRTQPDHDRQAGAGPSQPRLTRSRALLAGGGPLASLAPAASSPARLGARNRAVAAAAGRGGAPRRGAAAAAAASGPPGGAVGGAAEAPGAEAAPQGRDSGGRPPSRQSGGSEHGGRTHGGALPGAAGGQPLPPQQPGPGGFGEGYAAPGVLLGAGGADAQEEVNSGGAAGSGRARNSRGHAERQASEGGARSAGVPPHRGGAQLPQGQDLERLVAMREQTLQHLNAGLELAFAEGRVLYPPGAGPRQGYRPVFTNPFRGVEWVRDDRPPAGAERASDDEAAEEERGHPGRAELRPPSKRAAPPLPPQRDRRYLDRVEREEADEDGLLGWDKLARREAQLLQQLQALRDQRGQEGARPQAWARGTDGGSGGGAAGRETGGGARPGMLALHGLEPEHPLARPAPHGGDLGRGLGPLGAVRPSGGGSSGGGSQGLTRAQREQVDLRLLSVYSTLPAGGQDAAVTLQSMLETAAEVFTDPVLEAPLLANAVWDLVYQAALGPMDRIVQITAALQPRTAEGGESASTAIEQLVKSYLSDLKTDLDHCARRIKARSMEFSISGAAKLADNSVVLAVMRQLDGMRGRALPQQSMLVLTGFANAAQLQLLTTRAPSPEEWRVGRVPAVVQLGRIAAELERGAAEATRHAYKRAELPPTAGSGAAYRPAPPAPAAGWGGGGWGGGSSWGGGGFLAGAGPSYAGSLAYAAPEPSVASGARAPRRAGGAEGGRRPPFPPEKEFRDEVWAAVTERVPAWVGRPGDFRAWMRTNKICCDQFAKGPHRKCNVPNRQCGLTVEEVVARLPPGN</sequence>
<evidence type="ECO:0000313" key="3">
    <source>
        <dbReference type="Proteomes" id="UP000650467"/>
    </source>
</evidence>
<accession>A0A835TEF6</accession>
<feature type="compositionally biased region" description="Basic and acidic residues" evidence="1">
    <location>
        <begin position="11"/>
        <end position="36"/>
    </location>
</feature>
<evidence type="ECO:0000256" key="1">
    <source>
        <dbReference type="SAM" id="MobiDB-lite"/>
    </source>
</evidence>
<proteinExistence type="predicted"/>
<reference evidence="2" key="1">
    <citation type="journal article" date="2020" name="bioRxiv">
        <title>Comparative genomics of Chlamydomonas.</title>
        <authorList>
            <person name="Craig R.J."/>
            <person name="Hasan A.R."/>
            <person name="Ness R.W."/>
            <person name="Keightley P.D."/>
        </authorList>
    </citation>
    <scope>NUCLEOTIDE SEQUENCE</scope>
    <source>
        <strain evidence="2">SAG 7.73</strain>
    </source>
</reference>